<dbReference type="InterPro" id="IPR028823">
    <property type="entry name" value="NALCN"/>
</dbReference>
<feature type="transmembrane region" description="Helical" evidence="1">
    <location>
        <begin position="29"/>
        <end position="52"/>
    </location>
</feature>
<gene>
    <name evidence="2" type="ORF">GSOID_T00024189001</name>
</gene>
<accession>E4YFA3</accession>
<dbReference type="AlphaFoldDB" id="E4YFA3"/>
<protein>
    <recommendedName>
        <fullName evidence="3">Ion transport domain-containing protein</fullName>
    </recommendedName>
</protein>
<keyword evidence="1" id="KW-0472">Membrane</keyword>
<reference evidence="2" key="1">
    <citation type="journal article" date="2010" name="Science">
        <title>Plasticity of animal genome architecture unmasked by rapid evolution of a pelagic tunicate.</title>
        <authorList>
            <person name="Denoeud F."/>
            <person name="Henriet S."/>
            <person name="Mungpakdee S."/>
            <person name="Aury J.M."/>
            <person name="Da Silva C."/>
            <person name="Brinkmann H."/>
            <person name="Mikhaleva J."/>
            <person name="Olsen L.C."/>
            <person name="Jubin C."/>
            <person name="Canestro C."/>
            <person name="Bouquet J.M."/>
            <person name="Danks G."/>
            <person name="Poulain J."/>
            <person name="Campsteijn C."/>
            <person name="Adamski M."/>
            <person name="Cross I."/>
            <person name="Yadetie F."/>
            <person name="Muffato M."/>
            <person name="Louis A."/>
            <person name="Butcher S."/>
            <person name="Tsagkogeorga G."/>
            <person name="Konrad A."/>
            <person name="Singh S."/>
            <person name="Jensen M.F."/>
            <person name="Cong E.H."/>
            <person name="Eikeseth-Otteraa H."/>
            <person name="Noel B."/>
            <person name="Anthouard V."/>
            <person name="Porcel B.M."/>
            <person name="Kachouri-Lafond R."/>
            <person name="Nishino A."/>
            <person name="Ugolini M."/>
            <person name="Chourrout P."/>
            <person name="Nishida H."/>
            <person name="Aasland R."/>
            <person name="Huzurbazar S."/>
            <person name="Westhof E."/>
            <person name="Delsuc F."/>
            <person name="Lehrach H."/>
            <person name="Reinhardt R."/>
            <person name="Weissenbach J."/>
            <person name="Roy S.W."/>
            <person name="Artiguenave F."/>
            <person name="Postlethwait J.H."/>
            <person name="Manak J.R."/>
            <person name="Thompson E.M."/>
            <person name="Jaillon O."/>
            <person name="Du Pasquier L."/>
            <person name="Boudinot P."/>
            <person name="Liberles D.A."/>
            <person name="Volff J.N."/>
            <person name="Philippe H."/>
            <person name="Lenhard B."/>
            <person name="Roest Crollius H."/>
            <person name="Wincker P."/>
            <person name="Chourrout D."/>
        </authorList>
    </citation>
    <scope>NUCLEOTIDE SEQUENCE [LARGE SCALE GENOMIC DNA]</scope>
</reference>
<keyword evidence="1" id="KW-0812">Transmembrane</keyword>
<evidence type="ECO:0000256" key="1">
    <source>
        <dbReference type="SAM" id="Phobius"/>
    </source>
</evidence>
<dbReference type="GO" id="GO:0032224">
    <property type="term" value="P:positive regulation of synaptic transmission, cholinergic"/>
    <property type="evidence" value="ECO:0007669"/>
    <property type="project" value="TreeGrafter"/>
</dbReference>
<proteinExistence type="predicted"/>
<name>E4YFA3_OIKDI</name>
<dbReference type="GO" id="GO:0032230">
    <property type="term" value="P:positive regulation of synaptic transmission, GABAergic"/>
    <property type="evidence" value="ECO:0007669"/>
    <property type="project" value="TreeGrafter"/>
</dbReference>
<sequence>MIWIWRNCTPVRLPQSSYNLIVKKAGQQIWGVTLFLLFFLVFYGILGVQLFGNFEYHCVRRKSNRVRARMQF</sequence>
<evidence type="ECO:0008006" key="3">
    <source>
        <dbReference type="Google" id="ProtNLM"/>
    </source>
</evidence>
<dbReference type="GO" id="GO:0005261">
    <property type="term" value="F:monoatomic cation channel activity"/>
    <property type="evidence" value="ECO:0007669"/>
    <property type="project" value="InterPro"/>
</dbReference>
<dbReference type="EMBL" id="FN654483">
    <property type="protein sequence ID" value="CBY34177.1"/>
    <property type="molecule type" value="Genomic_DNA"/>
</dbReference>
<dbReference type="GO" id="GO:0005886">
    <property type="term" value="C:plasma membrane"/>
    <property type="evidence" value="ECO:0007669"/>
    <property type="project" value="TreeGrafter"/>
</dbReference>
<keyword evidence="1" id="KW-1133">Transmembrane helix</keyword>
<evidence type="ECO:0000313" key="2">
    <source>
        <dbReference type="EMBL" id="CBY34177.1"/>
    </source>
</evidence>
<dbReference type="PANTHER" id="PTHR46141">
    <property type="entry name" value="SODIUM LEAK CHANNEL NON-SELECTIVE PROTEIN"/>
    <property type="match status" value="1"/>
</dbReference>
<dbReference type="PANTHER" id="PTHR46141:SF1">
    <property type="entry name" value="SODIUM LEAK CHANNEL NALCN"/>
    <property type="match status" value="1"/>
</dbReference>
<dbReference type="Proteomes" id="UP000011014">
    <property type="component" value="Unassembled WGS sequence"/>
</dbReference>
<organism evidence="2">
    <name type="scientific">Oikopleura dioica</name>
    <name type="common">Tunicate</name>
    <dbReference type="NCBI Taxonomy" id="34765"/>
    <lineage>
        <taxon>Eukaryota</taxon>
        <taxon>Metazoa</taxon>
        <taxon>Chordata</taxon>
        <taxon>Tunicata</taxon>
        <taxon>Appendicularia</taxon>
        <taxon>Copelata</taxon>
        <taxon>Oikopleuridae</taxon>
        <taxon>Oikopleura</taxon>
    </lineage>
</organism>